<evidence type="ECO:0000313" key="1">
    <source>
        <dbReference type="EMBL" id="KKQ09443.1"/>
    </source>
</evidence>
<reference evidence="1 2" key="1">
    <citation type="journal article" date="2015" name="Nature">
        <title>rRNA introns, odd ribosomes, and small enigmatic genomes across a large radiation of phyla.</title>
        <authorList>
            <person name="Brown C.T."/>
            <person name="Hug L.A."/>
            <person name="Thomas B.C."/>
            <person name="Sharon I."/>
            <person name="Castelle C.J."/>
            <person name="Singh A."/>
            <person name="Wilkins M.J."/>
            <person name="Williams K.H."/>
            <person name="Banfield J.F."/>
        </authorList>
    </citation>
    <scope>NUCLEOTIDE SEQUENCE [LARGE SCALE GENOMIC DNA]</scope>
</reference>
<gene>
    <name evidence="1" type="ORF">US19_C0014G0015</name>
</gene>
<proteinExistence type="predicted"/>
<accession>A0A0G0ER70</accession>
<dbReference type="AlphaFoldDB" id="A0A0G0ER70"/>
<protein>
    <submittedName>
        <fullName evidence="1">Uncharacterized protein</fullName>
    </submittedName>
</protein>
<name>A0A0G0ER70_9BACT</name>
<evidence type="ECO:0000313" key="2">
    <source>
        <dbReference type="Proteomes" id="UP000034492"/>
    </source>
</evidence>
<sequence length="373" mass="41971">MKGIVFFLLIIIFGLVVYIFKDQISIKQSSPIVTETKAEEIEKIKNTPNLDAQVELYRKLIDRIGPEQAQDLLLKSGLPFDGQTHLLNHTVGDWLYDKYKTEGLVYCKDYFLSSCYHGFVIRAVADGGIANLEKVMDSCKKGGYGVTAQCSHAIGHGFLANEGYQYLTKALEKCDEISAKVSDFPTFNCYDGVFMENIWAVHDDGQPSPFRWVKTDDPVYPCNSPKIEQKYIRACWSNQPSWMFQLYKGDFQKVAEQCSKLANTEFKTTCFDAIARQIHPSAKGSVPEVIRMCNLMPDDWFDPCLISVANAEFSVGGRELPFKICEGAKPEKQSSCYSALIGPIRGYSKNSQEKNSMCNKIPITEIKNSCLVP</sequence>
<dbReference type="Proteomes" id="UP000034492">
    <property type="component" value="Unassembled WGS sequence"/>
</dbReference>
<comment type="caution">
    <text evidence="1">The sequence shown here is derived from an EMBL/GenBank/DDBJ whole genome shotgun (WGS) entry which is preliminary data.</text>
</comment>
<dbReference type="EMBL" id="LBSA01000014">
    <property type="protein sequence ID" value="KKQ09443.1"/>
    <property type="molecule type" value="Genomic_DNA"/>
</dbReference>
<organism evidence="1 2">
    <name type="scientific">Candidatus Daviesbacteria bacterium GW2011_GWB1_36_5</name>
    <dbReference type="NCBI Taxonomy" id="1618426"/>
    <lineage>
        <taxon>Bacteria</taxon>
        <taxon>Candidatus Daviesiibacteriota</taxon>
    </lineage>
</organism>